<sequence>MAATGDQQRPHPQPASTNPAISTPSQKWRSSLAVDDRTEASQFQPYPNMVDSPSIQRQRPDSRLGTTTSIGGDGAETTASCGPLVAYDYHQRAMQVHDAEMMGHPMAGMWYPPPMPPPPMPPLFMCAPPPPNPKEMRKAIKAAVKMEKQRMQMQKKPSACHRYCCEGIAQLLWIIIAVIVFGALVAVLFTLIMI</sequence>
<accession>A0AA39LK00</accession>
<dbReference type="EMBL" id="JAUCMV010000005">
    <property type="protein sequence ID" value="KAK0400023.1"/>
    <property type="molecule type" value="Genomic_DNA"/>
</dbReference>
<name>A0AA39LK00_9BILA</name>
<organism evidence="3 4">
    <name type="scientific">Steinernema hermaphroditum</name>
    <dbReference type="NCBI Taxonomy" id="289476"/>
    <lineage>
        <taxon>Eukaryota</taxon>
        <taxon>Metazoa</taxon>
        <taxon>Ecdysozoa</taxon>
        <taxon>Nematoda</taxon>
        <taxon>Chromadorea</taxon>
        <taxon>Rhabditida</taxon>
        <taxon>Tylenchina</taxon>
        <taxon>Panagrolaimomorpha</taxon>
        <taxon>Strongyloidoidea</taxon>
        <taxon>Steinernematidae</taxon>
        <taxon>Steinernema</taxon>
    </lineage>
</organism>
<keyword evidence="2" id="KW-0812">Transmembrane</keyword>
<evidence type="ECO:0000313" key="3">
    <source>
        <dbReference type="EMBL" id="KAK0400023.1"/>
    </source>
</evidence>
<feature type="compositionally biased region" description="Polar residues" evidence="1">
    <location>
        <begin position="14"/>
        <end position="29"/>
    </location>
</feature>
<comment type="caution">
    <text evidence="3">The sequence shown here is derived from an EMBL/GenBank/DDBJ whole genome shotgun (WGS) entry which is preliminary data.</text>
</comment>
<proteinExistence type="predicted"/>
<keyword evidence="2" id="KW-1133">Transmembrane helix</keyword>
<protein>
    <submittedName>
        <fullName evidence="3">Uncharacterized protein</fullName>
    </submittedName>
</protein>
<dbReference type="Proteomes" id="UP001175271">
    <property type="component" value="Unassembled WGS sequence"/>
</dbReference>
<reference evidence="3" key="1">
    <citation type="submission" date="2023-06" db="EMBL/GenBank/DDBJ databases">
        <title>Genomic analysis of the entomopathogenic nematode Steinernema hermaphroditum.</title>
        <authorList>
            <person name="Schwarz E.M."/>
            <person name="Heppert J.K."/>
            <person name="Baniya A."/>
            <person name="Schwartz H.T."/>
            <person name="Tan C.-H."/>
            <person name="Antoshechkin I."/>
            <person name="Sternberg P.W."/>
            <person name="Goodrich-Blair H."/>
            <person name="Dillman A.R."/>
        </authorList>
    </citation>
    <scope>NUCLEOTIDE SEQUENCE</scope>
    <source>
        <strain evidence="3">PS9179</strain>
        <tissue evidence="3">Whole animal</tissue>
    </source>
</reference>
<evidence type="ECO:0000256" key="1">
    <source>
        <dbReference type="SAM" id="MobiDB-lite"/>
    </source>
</evidence>
<feature type="compositionally biased region" description="Polar residues" evidence="1">
    <location>
        <begin position="40"/>
        <end position="57"/>
    </location>
</feature>
<dbReference type="AlphaFoldDB" id="A0AA39LK00"/>
<evidence type="ECO:0000313" key="4">
    <source>
        <dbReference type="Proteomes" id="UP001175271"/>
    </source>
</evidence>
<gene>
    <name evidence="3" type="ORF">QR680_003314</name>
</gene>
<evidence type="ECO:0000256" key="2">
    <source>
        <dbReference type="SAM" id="Phobius"/>
    </source>
</evidence>
<feature type="region of interest" description="Disordered" evidence="1">
    <location>
        <begin position="1"/>
        <end position="76"/>
    </location>
</feature>
<keyword evidence="2" id="KW-0472">Membrane</keyword>
<feature type="transmembrane region" description="Helical" evidence="2">
    <location>
        <begin position="171"/>
        <end position="192"/>
    </location>
</feature>
<keyword evidence="4" id="KW-1185">Reference proteome</keyword>